<gene>
    <name evidence="6" type="ORF">EA26_12720</name>
</gene>
<dbReference type="Pfam" id="PF02311">
    <property type="entry name" value="AraC_binding"/>
    <property type="match status" value="1"/>
</dbReference>
<dbReference type="STRING" id="29495.EA26_12720"/>
<protein>
    <submittedName>
        <fullName evidence="6">AraC family transcriptional regulator</fullName>
    </submittedName>
</protein>
<dbReference type="EMBL" id="JMCG01000001">
    <property type="protein sequence ID" value="KGK12130.1"/>
    <property type="molecule type" value="Genomic_DNA"/>
</dbReference>
<evidence type="ECO:0000313" key="7">
    <source>
        <dbReference type="Proteomes" id="UP000029994"/>
    </source>
</evidence>
<dbReference type="InterPro" id="IPR009057">
    <property type="entry name" value="Homeodomain-like_sf"/>
</dbReference>
<evidence type="ECO:0000256" key="4">
    <source>
        <dbReference type="ARBA" id="ARBA00023163"/>
    </source>
</evidence>
<evidence type="ECO:0000259" key="5">
    <source>
        <dbReference type="PROSITE" id="PS01124"/>
    </source>
</evidence>
<evidence type="ECO:0000256" key="3">
    <source>
        <dbReference type="ARBA" id="ARBA00023159"/>
    </source>
</evidence>
<dbReference type="Pfam" id="PF12833">
    <property type="entry name" value="HTH_18"/>
    <property type="match status" value="1"/>
</dbReference>
<dbReference type="PROSITE" id="PS00041">
    <property type="entry name" value="HTH_ARAC_FAMILY_1"/>
    <property type="match status" value="1"/>
</dbReference>
<dbReference type="GeneID" id="43684021"/>
<dbReference type="SMART" id="SM00342">
    <property type="entry name" value="HTH_ARAC"/>
    <property type="match status" value="1"/>
</dbReference>
<keyword evidence="7" id="KW-1185">Reference proteome</keyword>
<accession>A0A099LVH6</accession>
<dbReference type="InterPro" id="IPR018060">
    <property type="entry name" value="HTH_AraC"/>
</dbReference>
<dbReference type="Gene3D" id="1.10.10.60">
    <property type="entry name" value="Homeodomain-like"/>
    <property type="match status" value="2"/>
</dbReference>
<dbReference type="InterPro" id="IPR018062">
    <property type="entry name" value="HTH_AraC-typ_CS"/>
</dbReference>
<keyword evidence="2" id="KW-0238">DNA-binding</keyword>
<proteinExistence type="predicted"/>
<dbReference type="eggNOG" id="COG2207">
    <property type="taxonomic scope" value="Bacteria"/>
</dbReference>
<evidence type="ECO:0000256" key="2">
    <source>
        <dbReference type="ARBA" id="ARBA00023125"/>
    </source>
</evidence>
<keyword evidence="1" id="KW-0805">Transcription regulation</keyword>
<dbReference type="AlphaFoldDB" id="A0A099LVH6"/>
<dbReference type="PROSITE" id="PS01124">
    <property type="entry name" value="HTH_ARAC_FAMILY_2"/>
    <property type="match status" value="1"/>
</dbReference>
<evidence type="ECO:0000256" key="1">
    <source>
        <dbReference type="ARBA" id="ARBA00023015"/>
    </source>
</evidence>
<dbReference type="PANTHER" id="PTHR46796:SF2">
    <property type="entry name" value="TRANSCRIPTIONAL REGULATORY PROTEIN"/>
    <property type="match status" value="1"/>
</dbReference>
<keyword evidence="4" id="KW-0804">Transcription</keyword>
<dbReference type="SUPFAM" id="SSF51215">
    <property type="entry name" value="Regulatory protein AraC"/>
    <property type="match status" value="1"/>
</dbReference>
<reference evidence="6 7" key="1">
    <citation type="submission" date="2014-04" db="EMBL/GenBank/DDBJ databases">
        <title>Genome sequencing of Vibrio navarrensis strains.</title>
        <authorList>
            <person name="Gladney L.M."/>
            <person name="Katz L.S."/>
            <person name="Marino-Ramirez L."/>
            <person name="Jordan I.K."/>
        </authorList>
    </citation>
    <scope>NUCLEOTIDE SEQUENCE [LARGE SCALE GENOMIC DNA]</scope>
    <source>
        <strain evidence="6 7">ATCC 51183</strain>
    </source>
</reference>
<dbReference type="Proteomes" id="UP000029994">
    <property type="component" value="Unassembled WGS sequence"/>
</dbReference>
<comment type="caution">
    <text evidence="6">The sequence shown here is derived from an EMBL/GenBank/DDBJ whole genome shotgun (WGS) entry which is preliminary data.</text>
</comment>
<dbReference type="GO" id="GO:0043565">
    <property type="term" value="F:sequence-specific DNA binding"/>
    <property type="evidence" value="ECO:0007669"/>
    <property type="project" value="InterPro"/>
</dbReference>
<dbReference type="PANTHER" id="PTHR46796">
    <property type="entry name" value="HTH-TYPE TRANSCRIPTIONAL ACTIVATOR RHAS-RELATED"/>
    <property type="match status" value="1"/>
</dbReference>
<feature type="domain" description="HTH araC/xylS-type" evidence="5">
    <location>
        <begin position="177"/>
        <end position="274"/>
    </location>
</feature>
<keyword evidence="3" id="KW-0010">Activator</keyword>
<dbReference type="InterPro" id="IPR020449">
    <property type="entry name" value="Tscrpt_reg_AraC-type_HTH"/>
</dbReference>
<name>A0A099LVH6_9VIBR</name>
<evidence type="ECO:0000313" key="6">
    <source>
        <dbReference type="EMBL" id="KGK12130.1"/>
    </source>
</evidence>
<dbReference type="InterPro" id="IPR037923">
    <property type="entry name" value="HTH-like"/>
</dbReference>
<dbReference type="RefSeq" id="WP_039429106.1">
    <property type="nucleotide sequence ID" value="NZ_CP061844.1"/>
</dbReference>
<dbReference type="GO" id="GO:0003700">
    <property type="term" value="F:DNA-binding transcription factor activity"/>
    <property type="evidence" value="ECO:0007669"/>
    <property type="project" value="InterPro"/>
</dbReference>
<dbReference type="SUPFAM" id="SSF46689">
    <property type="entry name" value="Homeodomain-like"/>
    <property type="match status" value="2"/>
</dbReference>
<dbReference type="InterPro" id="IPR050204">
    <property type="entry name" value="AraC_XylS_family_regulators"/>
</dbReference>
<sequence>MKNDNKEIAHFQIAAELGGLELLDAKYEKQNFSRHSHEGYTIGVIEKGAQRFFRTGGNHIAPQDSIILVNADEVHNGHSATEGGWEYKAMYPVPEQFARLSDELNSPNLAQPYFPQPVVYDPELAMQLRLVFDTLANSDNRLLRETLVYGTLIKLAAKHSSVRQPLRSPASAQRQLSLVKEFLDDFPQADVSLEELAKLGGISPFHLVREFQKNYGFPPHAYQIQQRLRLAKRLLRGGQRILDVAQECGFHDQSHFHRHFKKAMGVTPGQYVKHLDRLANG</sequence>
<organism evidence="6 7">
    <name type="scientific">Vibrio navarrensis</name>
    <dbReference type="NCBI Taxonomy" id="29495"/>
    <lineage>
        <taxon>Bacteria</taxon>
        <taxon>Pseudomonadati</taxon>
        <taxon>Pseudomonadota</taxon>
        <taxon>Gammaproteobacteria</taxon>
        <taxon>Vibrionales</taxon>
        <taxon>Vibrionaceae</taxon>
        <taxon>Vibrio</taxon>
    </lineage>
</organism>
<dbReference type="InterPro" id="IPR003313">
    <property type="entry name" value="AraC-bd"/>
</dbReference>
<dbReference type="PRINTS" id="PR00032">
    <property type="entry name" value="HTHARAC"/>
</dbReference>